<dbReference type="Pfam" id="PF13087">
    <property type="entry name" value="AAA_12"/>
    <property type="match status" value="1"/>
</dbReference>
<dbReference type="FunFam" id="3.40.50.300:FF:002063">
    <property type="entry name" value="DNA helicase related protein"/>
    <property type="match status" value="1"/>
</dbReference>
<feature type="domain" description="DNA2/NAM7 helicase helicase" evidence="2">
    <location>
        <begin position="316"/>
        <end position="378"/>
    </location>
</feature>
<dbReference type="Pfam" id="PF13086">
    <property type="entry name" value="AAA_11"/>
    <property type="match status" value="1"/>
</dbReference>
<dbReference type="InterPro" id="IPR041679">
    <property type="entry name" value="DNA2/NAM7-like_C"/>
</dbReference>
<evidence type="ECO:0000256" key="1">
    <source>
        <dbReference type="SAM" id="MobiDB-lite"/>
    </source>
</evidence>
<dbReference type="RefSeq" id="WP_109873639.1">
    <property type="nucleotide sequence ID" value="NZ_QGNA01000009.1"/>
</dbReference>
<dbReference type="PANTHER" id="PTHR10887">
    <property type="entry name" value="DNA2/NAM7 HELICASE FAMILY"/>
    <property type="match status" value="1"/>
</dbReference>
<dbReference type="Proteomes" id="UP000245765">
    <property type="component" value="Unassembled WGS sequence"/>
</dbReference>
<dbReference type="InterPro" id="IPR049468">
    <property type="entry name" value="Restrct_endonuc-II-like_dom"/>
</dbReference>
<dbReference type="CDD" id="cd18808">
    <property type="entry name" value="SF1_C_Upf1"/>
    <property type="match status" value="1"/>
</dbReference>
<dbReference type="Pfam" id="PF18741">
    <property type="entry name" value="MTES_1575"/>
    <property type="match status" value="1"/>
</dbReference>
<evidence type="ECO:0000313" key="6">
    <source>
        <dbReference type="Proteomes" id="UP000245765"/>
    </source>
</evidence>
<dbReference type="OrthoDB" id="9757917at2"/>
<name>A0A317F8U5_9PROT</name>
<gene>
    <name evidence="5" type="ORF">DFH01_26945</name>
</gene>
<feature type="region of interest" description="Disordered" evidence="1">
    <location>
        <begin position="67"/>
        <end position="98"/>
    </location>
</feature>
<dbReference type="GO" id="GO:0004386">
    <property type="term" value="F:helicase activity"/>
    <property type="evidence" value="ECO:0007669"/>
    <property type="project" value="InterPro"/>
</dbReference>
<organism evidence="5 6">
    <name type="scientific">Falsiroseomonas bella</name>
    <dbReference type="NCBI Taxonomy" id="2184016"/>
    <lineage>
        <taxon>Bacteria</taxon>
        <taxon>Pseudomonadati</taxon>
        <taxon>Pseudomonadota</taxon>
        <taxon>Alphaproteobacteria</taxon>
        <taxon>Acetobacterales</taxon>
        <taxon>Roseomonadaceae</taxon>
        <taxon>Falsiroseomonas</taxon>
    </lineage>
</organism>
<feature type="compositionally biased region" description="Low complexity" evidence="1">
    <location>
        <begin position="67"/>
        <end position="80"/>
    </location>
</feature>
<sequence>MGTETLAARLEEARRGLLDLSTRNRLLALPKPGRSRGVVIIEREDADFVLAELTAGESFGFEAVESAAPEAAGTTPAEAPAKPKRAPRRTAKAKAEGVAVADAAKTEAEWRADDRLRVAMTPADLTRRLRDLMTDARTAREETGIATLSLAIGTLSWRDPGTPGTERLAPLALLPVTLERQGVSQTFRIRSAGLEVQENLSLREKLGSEFRVALPEFDAETYDPTKWADAVAAAIGEREGWGVDADGLAVGLFSFAKFLMWRDLGPRENPGLAEHPMVRALVGGEMIAAPPPFPDDADVDATIKVERLDHVIDTDGSQALAAEAVRQGGHVVIQGPPGTGKSQTIMNIIAQAVLDGRSVLFVAEKLAALEVVKRRLGTIGLGAACLELHSEKQSKRAVLDELRATLALPNVPKPERAALVQRLGALRSRLNAHAAAMAGEVGQSRRRLHQVVGNLVALRAEGVAAPDFALPGDWTAMAIAEARDAVAELAARAAEGGPRSAWRGVTVALAPTDQERFLARLPALIRALAAGGDVGPAALRARMARDAVAATAPRHDPAAMGHAAWQDDPAPLRALAEATAAVAAAERDARLQPGALAVEGIAEARAALAEGGGIFGFLSSSLRNAKAVAARVARDAENALPALDAALAGQAAQRALREGEALGRAAFGALWGDSGAMAALVAWREEKGSDAAVALAGGGGAAPTPSLPRSAGEGAVGAWEELRAATGLDGRVAFGSDDPACADIAARLGDWAAAPEGLPLWLGWQRAVERAGAALAPVAERLADGRLAPKKAEQDFAFALDEALLKAAMRARPELATFDGAEFDRLAADFAEADKARIELTRREAAYAHAQALARVRAGVPGYEILKGEFEKKRGHLPVRTLLERAGPAIQAAKPIFMMSPLSVAQFLAPPHGLKPALTFDLLVMDEASQIEPVDALGAIARCRQVVVVGDDKQMPPTRFFQRMTSEDDAEEEFAEGPVAAREVESILGLANARGVPNVMLRWHYRSRHESLIATSNAEFYEGRLMVLPSPRARSQKLGLSLVRVDGQWEQGAGVNRIEAKAVARAVMAHAKETPGDTLGVAAFSIKQRDAILDAVEKLRREDPELEKFFGAHEDEPFFVKNLENVQGDERDAILISVGYARGADGKLAMRFGPLSADGGERRLNVLITRAKKRTVVFSGLTAEDIDLDRASGRGVAALKTFLRFAAAGDMRRAEGASAAAPIARVIAQEIAAAGKEAVARIGISGLYLDVAAKEGADFVLGVEADAGDWTSVRAARDRERGRPGALGMMGWKLHRAWSLAWLQRPEAERAKLRAALGAAPVTEEEAAPVAAGPDPGLAQPYEEATPEVPKDAAIPQVPFAKLSEILAAIIRVEQPVHADAIAERARILWCKDALDAADRAALQQALRLAGQLQGVSERNAFWSAEDAPPPAPRDRRGAAAHLQRAAMVAPAEIEAACKALLGAMAIATEEELSAGVVRLLGLEARGTAAVAARVAALVGSGAIALRA</sequence>
<dbReference type="InterPro" id="IPR027417">
    <property type="entry name" value="P-loop_NTPase"/>
</dbReference>
<dbReference type="InterPro" id="IPR041677">
    <property type="entry name" value="DNA2/NAM7_AAA_11"/>
</dbReference>
<evidence type="ECO:0000259" key="2">
    <source>
        <dbReference type="Pfam" id="PF13086"/>
    </source>
</evidence>
<dbReference type="InterPro" id="IPR047187">
    <property type="entry name" value="SF1_C_Upf1"/>
</dbReference>
<feature type="compositionally biased region" description="Basic residues" evidence="1">
    <location>
        <begin position="82"/>
        <end position="92"/>
    </location>
</feature>
<dbReference type="InterPro" id="IPR025103">
    <property type="entry name" value="DUF4011"/>
</dbReference>
<feature type="domain" description="Restriction endonuclease type II-like" evidence="4">
    <location>
        <begin position="1226"/>
        <end position="1317"/>
    </location>
</feature>
<comment type="caution">
    <text evidence="5">The sequence shown here is derived from an EMBL/GenBank/DDBJ whole genome shotgun (WGS) entry which is preliminary data.</text>
</comment>
<proteinExistence type="predicted"/>
<protein>
    <submittedName>
        <fullName evidence="5">Uncharacterized protein</fullName>
    </submittedName>
</protein>
<evidence type="ECO:0000313" key="5">
    <source>
        <dbReference type="EMBL" id="PWS33978.1"/>
    </source>
</evidence>
<keyword evidence="6" id="KW-1185">Reference proteome</keyword>
<dbReference type="InterPro" id="IPR045055">
    <property type="entry name" value="DNA2/NAM7-like"/>
</dbReference>
<accession>A0A317F8U5</accession>
<dbReference type="PANTHER" id="PTHR10887:SF530">
    <property type="entry name" value="SUPERFAMILY I DNA HELICASES"/>
    <property type="match status" value="1"/>
</dbReference>
<reference evidence="6" key="1">
    <citation type="submission" date="2018-05" db="EMBL/GenBank/DDBJ databases">
        <authorList>
            <person name="Du Z."/>
            <person name="Wang X."/>
        </authorList>
    </citation>
    <scope>NUCLEOTIDE SEQUENCE [LARGE SCALE GENOMIC DNA]</scope>
    <source>
        <strain evidence="6">CQN31</strain>
    </source>
</reference>
<feature type="domain" description="DNA2/NAM7 helicase-like C-terminal" evidence="3">
    <location>
        <begin position="996"/>
        <end position="1178"/>
    </location>
</feature>
<evidence type="ECO:0000259" key="4">
    <source>
        <dbReference type="Pfam" id="PF18741"/>
    </source>
</evidence>
<dbReference type="SUPFAM" id="SSF52540">
    <property type="entry name" value="P-loop containing nucleoside triphosphate hydrolases"/>
    <property type="match status" value="1"/>
</dbReference>
<dbReference type="EMBL" id="QGNA01000009">
    <property type="protein sequence ID" value="PWS33978.1"/>
    <property type="molecule type" value="Genomic_DNA"/>
</dbReference>
<evidence type="ECO:0000259" key="3">
    <source>
        <dbReference type="Pfam" id="PF13087"/>
    </source>
</evidence>
<dbReference type="Pfam" id="PF13195">
    <property type="entry name" value="DUF4011"/>
    <property type="match status" value="1"/>
</dbReference>
<dbReference type="Gene3D" id="3.40.50.300">
    <property type="entry name" value="P-loop containing nucleotide triphosphate hydrolases"/>
    <property type="match status" value="3"/>
</dbReference>